<dbReference type="PRINTS" id="PR00131">
    <property type="entry name" value="GLHYDRLASE1"/>
</dbReference>
<evidence type="ECO:0000256" key="12">
    <source>
        <dbReference type="RuleBase" id="RU361175"/>
    </source>
</evidence>
<organism evidence="13 14">
    <name type="scientific">Actinocorallia herbida</name>
    <dbReference type="NCBI Taxonomy" id="58109"/>
    <lineage>
        <taxon>Bacteria</taxon>
        <taxon>Bacillati</taxon>
        <taxon>Actinomycetota</taxon>
        <taxon>Actinomycetes</taxon>
        <taxon>Streptosporangiales</taxon>
        <taxon>Thermomonosporaceae</taxon>
        <taxon>Actinocorallia</taxon>
    </lineage>
</organism>
<evidence type="ECO:0000256" key="1">
    <source>
        <dbReference type="ARBA" id="ARBA00000448"/>
    </source>
</evidence>
<dbReference type="Gene3D" id="3.20.20.80">
    <property type="entry name" value="Glycosidases"/>
    <property type="match status" value="1"/>
</dbReference>
<dbReference type="Proteomes" id="UP000272400">
    <property type="component" value="Unassembled WGS sequence"/>
</dbReference>
<evidence type="ECO:0000313" key="14">
    <source>
        <dbReference type="Proteomes" id="UP000272400"/>
    </source>
</evidence>
<feature type="binding site" evidence="10">
    <location>
        <position position="293"/>
    </location>
    <ligand>
        <name>substrate</name>
    </ligand>
</feature>
<dbReference type="InterPro" id="IPR033132">
    <property type="entry name" value="GH_1_N_CS"/>
</dbReference>
<keyword evidence="14" id="KW-1185">Reference proteome</keyword>
<evidence type="ECO:0000256" key="5">
    <source>
        <dbReference type="ARBA" id="ARBA00023001"/>
    </source>
</evidence>
<feature type="binding site" evidence="10">
    <location>
        <position position="398"/>
    </location>
    <ligand>
        <name>substrate</name>
    </ligand>
</feature>
<feature type="active site" description="Nucleophile" evidence="9 11">
    <location>
        <position position="351"/>
    </location>
</feature>
<evidence type="ECO:0000313" key="13">
    <source>
        <dbReference type="EMBL" id="ROO84214.1"/>
    </source>
</evidence>
<feature type="binding site" evidence="10">
    <location>
        <position position="19"/>
    </location>
    <ligand>
        <name>substrate</name>
    </ligand>
</feature>
<proteinExistence type="inferred from homology"/>
<evidence type="ECO:0000256" key="10">
    <source>
        <dbReference type="PIRSR" id="PIRSR617736-2"/>
    </source>
</evidence>
<sequence>MNTPLPEGFLWGAATAAYQIEGAVDVDGRRPSIWDDFCRVPGAIDDGDTGDVVCDHYRRWPQDVALMRDLGLEAYRFSVAWPRVVPTGRGAVNAKGLDFYDRLVDAVMAEGIRPFVTLYHWDLPSALQDKGGWPERDTAYAFAEFAEAVARRLGDRVQDWTTVNEPLCSAWIGHLEGRFAPGERDLTRAVRASHHLLLAHGLGMQAVRANAAKPARVGLVLNPSGIAPATDRPEDVAAAHRMDGHVNRWWLDPTNGRGYPADMVEVYGVEPPVREGDLELIGAPADYHGVNFYFRQFVEDDPEGPAPFARQVPVEGAETTAMGWEVHAPGLTDVILRCSEDYGARSIYVTENGAAYADTVAPDGSVHDPERTAYLEGHLAAVAAAVAQGAPVDGYFAWSLLDNFEWANGLAKRFGLIHVDFDTQRRTVKSSGHRYAALIAAHRAARAQSPSR</sequence>
<dbReference type="GO" id="GO:0030245">
    <property type="term" value="P:cellulose catabolic process"/>
    <property type="evidence" value="ECO:0007669"/>
    <property type="project" value="UniProtKB-KW"/>
</dbReference>
<keyword evidence="5" id="KW-0136">Cellulose degradation</keyword>
<comment type="caution">
    <text evidence="13">The sequence shown here is derived from an EMBL/GenBank/DDBJ whole genome shotgun (WGS) entry which is preliminary data.</text>
</comment>
<dbReference type="SUPFAM" id="SSF51445">
    <property type="entry name" value="(Trans)glycosidases"/>
    <property type="match status" value="1"/>
</dbReference>
<keyword evidence="4 12" id="KW-0378">Hydrolase</keyword>
<evidence type="ECO:0000256" key="7">
    <source>
        <dbReference type="ARBA" id="ARBA00023295"/>
    </source>
</evidence>
<name>A0A3N1CSR2_9ACTN</name>
<dbReference type="PROSITE" id="PS00653">
    <property type="entry name" value="GLYCOSYL_HYDROL_F1_2"/>
    <property type="match status" value="1"/>
</dbReference>
<dbReference type="InterPro" id="IPR001360">
    <property type="entry name" value="Glyco_hydro_1"/>
</dbReference>
<dbReference type="PROSITE" id="PS00572">
    <property type="entry name" value="GLYCOSYL_HYDROL_F1_1"/>
    <property type="match status" value="1"/>
</dbReference>
<keyword evidence="8" id="KW-0624">Polysaccharide degradation</keyword>
<gene>
    <name evidence="13" type="ORF">EDD29_1734</name>
</gene>
<keyword evidence="6" id="KW-0119">Carbohydrate metabolism</keyword>
<feature type="binding site" evidence="10">
    <location>
        <begin position="405"/>
        <end position="406"/>
    </location>
    <ligand>
        <name>substrate</name>
    </ligand>
</feature>
<dbReference type="EMBL" id="RJKE01000001">
    <property type="protein sequence ID" value="ROO84214.1"/>
    <property type="molecule type" value="Genomic_DNA"/>
</dbReference>
<evidence type="ECO:0000256" key="2">
    <source>
        <dbReference type="ARBA" id="ARBA00010838"/>
    </source>
</evidence>
<dbReference type="NCBIfam" id="TIGR03356">
    <property type="entry name" value="BGL"/>
    <property type="match status" value="1"/>
</dbReference>
<evidence type="ECO:0000256" key="4">
    <source>
        <dbReference type="ARBA" id="ARBA00022801"/>
    </source>
</evidence>
<dbReference type="AlphaFoldDB" id="A0A3N1CSR2"/>
<dbReference type="Pfam" id="PF00232">
    <property type="entry name" value="Glyco_hydro_1"/>
    <property type="match status" value="1"/>
</dbReference>
<dbReference type="OrthoDB" id="5166882at2"/>
<comment type="catalytic activity">
    <reaction evidence="1 12">
        <text>Hydrolysis of terminal, non-reducing beta-D-glucosyl residues with release of beta-D-glucose.</text>
        <dbReference type="EC" id="3.2.1.21"/>
    </reaction>
</comment>
<dbReference type="InterPro" id="IPR017736">
    <property type="entry name" value="Glyco_hydro_1_beta-glucosidase"/>
</dbReference>
<evidence type="ECO:0000256" key="8">
    <source>
        <dbReference type="ARBA" id="ARBA00023326"/>
    </source>
</evidence>
<dbReference type="GO" id="GO:0005829">
    <property type="term" value="C:cytosol"/>
    <property type="evidence" value="ECO:0007669"/>
    <property type="project" value="TreeGrafter"/>
</dbReference>
<reference evidence="13 14" key="1">
    <citation type="submission" date="2018-11" db="EMBL/GenBank/DDBJ databases">
        <title>Sequencing the genomes of 1000 actinobacteria strains.</title>
        <authorList>
            <person name="Klenk H.-P."/>
        </authorList>
    </citation>
    <scope>NUCLEOTIDE SEQUENCE [LARGE SCALE GENOMIC DNA]</scope>
    <source>
        <strain evidence="13 14">DSM 44254</strain>
    </source>
</reference>
<comment type="similarity">
    <text evidence="2 12">Belongs to the glycosyl hydrolase 1 family.</text>
</comment>
<dbReference type="EC" id="3.2.1.21" evidence="3 12"/>
<dbReference type="PANTHER" id="PTHR10353:SF36">
    <property type="entry name" value="LP05116P"/>
    <property type="match status" value="1"/>
</dbReference>
<dbReference type="FunFam" id="3.20.20.80:FF:000004">
    <property type="entry name" value="Beta-glucosidase 6-phospho-beta-glucosidase"/>
    <property type="match status" value="1"/>
</dbReference>
<evidence type="ECO:0000256" key="11">
    <source>
        <dbReference type="PROSITE-ProRule" id="PRU10055"/>
    </source>
</evidence>
<accession>A0A3N1CSR2</accession>
<evidence type="ECO:0000256" key="3">
    <source>
        <dbReference type="ARBA" id="ARBA00012744"/>
    </source>
</evidence>
<feature type="binding site" evidence="10">
    <location>
        <position position="120"/>
    </location>
    <ligand>
        <name>substrate</name>
    </ligand>
</feature>
<keyword evidence="7 12" id="KW-0326">Glycosidase</keyword>
<dbReference type="InterPro" id="IPR017853">
    <property type="entry name" value="GH"/>
</dbReference>
<dbReference type="InterPro" id="IPR018120">
    <property type="entry name" value="Glyco_hydro_1_AS"/>
</dbReference>
<feature type="active site" description="Proton donor" evidence="9">
    <location>
        <position position="165"/>
    </location>
</feature>
<feature type="binding site" evidence="10">
    <location>
        <position position="164"/>
    </location>
    <ligand>
        <name>substrate</name>
    </ligand>
</feature>
<dbReference type="RefSeq" id="WP_123663856.1">
    <property type="nucleotide sequence ID" value="NZ_RJKE01000001.1"/>
</dbReference>
<evidence type="ECO:0000256" key="6">
    <source>
        <dbReference type="ARBA" id="ARBA00023277"/>
    </source>
</evidence>
<dbReference type="GO" id="GO:0008422">
    <property type="term" value="F:beta-glucosidase activity"/>
    <property type="evidence" value="ECO:0007669"/>
    <property type="project" value="UniProtKB-EC"/>
</dbReference>
<dbReference type="PANTHER" id="PTHR10353">
    <property type="entry name" value="GLYCOSYL HYDROLASE"/>
    <property type="match status" value="1"/>
</dbReference>
<protein>
    <recommendedName>
        <fullName evidence="3 12">Beta-glucosidase</fullName>
        <ecNumber evidence="3 12">3.2.1.21</ecNumber>
    </recommendedName>
</protein>
<evidence type="ECO:0000256" key="9">
    <source>
        <dbReference type="PIRSR" id="PIRSR617736-1"/>
    </source>
</evidence>